<gene>
    <name evidence="1" type="ORF">M9H77_22225</name>
</gene>
<comment type="caution">
    <text evidence="1">The sequence shown here is derived from an EMBL/GenBank/DDBJ whole genome shotgun (WGS) entry which is preliminary data.</text>
</comment>
<protein>
    <submittedName>
        <fullName evidence="1">Uncharacterized protein</fullName>
    </submittedName>
</protein>
<evidence type="ECO:0000313" key="2">
    <source>
        <dbReference type="Proteomes" id="UP001060085"/>
    </source>
</evidence>
<name>A0ACC0AR27_CATRO</name>
<reference evidence="2" key="1">
    <citation type="journal article" date="2023" name="Nat. Plants">
        <title>Single-cell RNA sequencing provides a high-resolution roadmap for understanding the multicellular compartmentation of specialized metabolism.</title>
        <authorList>
            <person name="Sun S."/>
            <person name="Shen X."/>
            <person name="Li Y."/>
            <person name="Li Y."/>
            <person name="Wang S."/>
            <person name="Li R."/>
            <person name="Zhang H."/>
            <person name="Shen G."/>
            <person name="Guo B."/>
            <person name="Wei J."/>
            <person name="Xu J."/>
            <person name="St-Pierre B."/>
            <person name="Chen S."/>
            <person name="Sun C."/>
        </authorList>
    </citation>
    <scope>NUCLEOTIDE SEQUENCE [LARGE SCALE GENOMIC DNA]</scope>
</reference>
<accession>A0ACC0AR27</accession>
<sequence>MELIRPEIEDQDVNLYNSTGAGSSSFHFMNSFLGLVTSDEDDDVDENEDTTNDQEEDAYIEISLHEPTPLVPQDEEDQFQQQVRISFSAVSRVFPLPITALPCQDDQQQPIRFRAALNRLLIRLFPSTSEDLPRRQSSSRSRGDNFLIKLRKTTSTFEMMMSSLLKLRHCIPTNNYNSPATPQNNNNNKIMSSHRNKYHQILISVKNSFQKLFQLKSPTRGVRVINFKGRQAAEDEYRRSEKKNKSCPTSVKSSPIKDQFWHELGEEHEEEGSTSNKSQRMHCGRDHINCVQGAIAHCKKSLGQPDDFHF</sequence>
<organism evidence="1 2">
    <name type="scientific">Catharanthus roseus</name>
    <name type="common">Madagascar periwinkle</name>
    <name type="synonym">Vinca rosea</name>
    <dbReference type="NCBI Taxonomy" id="4058"/>
    <lineage>
        <taxon>Eukaryota</taxon>
        <taxon>Viridiplantae</taxon>
        <taxon>Streptophyta</taxon>
        <taxon>Embryophyta</taxon>
        <taxon>Tracheophyta</taxon>
        <taxon>Spermatophyta</taxon>
        <taxon>Magnoliopsida</taxon>
        <taxon>eudicotyledons</taxon>
        <taxon>Gunneridae</taxon>
        <taxon>Pentapetalae</taxon>
        <taxon>asterids</taxon>
        <taxon>lamiids</taxon>
        <taxon>Gentianales</taxon>
        <taxon>Apocynaceae</taxon>
        <taxon>Rauvolfioideae</taxon>
        <taxon>Vinceae</taxon>
        <taxon>Catharanthinae</taxon>
        <taxon>Catharanthus</taxon>
    </lineage>
</organism>
<proteinExistence type="predicted"/>
<dbReference type="Proteomes" id="UP001060085">
    <property type="component" value="Linkage Group LG05"/>
</dbReference>
<evidence type="ECO:0000313" key="1">
    <source>
        <dbReference type="EMBL" id="KAI5662902.1"/>
    </source>
</evidence>
<keyword evidence="2" id="KW-1185">Reference proteome</keyword>
<dbReference type="EMBL" id="CM044705">
    <property type="protein sequence ID" value="KAI5662902.1"/>
    <property type="molecule type" value="Genomic_DNA"/>
</dbReference>